<evidence type="ECO:0000313" key="1">
    <source>
        <dbReference type="EMBL" id="MDR6942485.1"/>
    </source>
</evidence>
<dbReference type="EMBL" id="JAVDUU010000002">
    <property type="protein sequence ID" value="MDR6942485.1"/>
    <property type="molecule type" value="Genomic_DNA"/>
</dbReference>
<evidence type="ECO:0000313" key="2">
    <source>
        <dbReference type="Proteomes" id="UP001247620"/>
    </source>
</evidence>
<comment type="caution">
    <text evidence="1">The sequence shown here is derived from an EMBL/GenBank/DDBJ whole genome shotgun (WGS) entry which is preliminary data.</text>
</comment>
<keyword evidence="2" id="KW-1185">Reference proteome</keyword>
<accession>A0ABU1TBB6</accession>
<proteinExistence type="predicted"/>
<protein>
    <submittedName>
        <fullName evidence="1">Uncharacterized protein</fullName>
    </submittedName>
</protein>
<dbReference type="Proteomes" id="UP001247620">
    <property type="component" value="Unassembled WGS sequence"/>
</dbReference>
<name>A0ABU1TBB6_9SPHI</name>
<reference evidence="1 2" key="1">
    <citation type="submission" date="2023-07" db="EMBL/GenBank/DDBJ databases">
        <title>Sorghum-associated microbial communities from plants grown in Nebraska, USA.</title>
        <authorList>
            <person name="Schachtman D."/>
        </authorList>
    </citation>
    <scope>NUCLEOTIDE SEQUENCE [LARGE SCALE GENOMIC DNA]</scope>
    <source>
        <strain evidence="1 2">3262</strain>
    </source>
</reference>
<organism evidence="1 2">
    <name type="scientific">Mucilaginibacter pocheonensis</name>
    <dbReference type="NCBI Taxonomy" id="398050"/>
    <lineage>
        <taxon>Bacteria</taxon>
        <taxon>Pseudomonadati</taxon>
        <taxon>Bacteroidota</taxon>
        <taxon>Sphingobacteriia</taxon>
        <taxon>Sphingobacteriales</taxon>
        <taxon>Sphingobacteriaceae</taxon>
        <taxon>Mucilaginibacter</taxon>
    </lineage>
</organism>
<sequence>MKFNLLIVFVVLSLESCLGQTDKLISNWNRQNPAIDKLLNMLGQQMDKNRQFLLGRNLLPASGYAFSTSNFFESLSERLKPYSITRENHPKRYAF</sequence>
<gene>
    <name evidence="1" type="ORF">J2W55_002327</name>
</gene>